<dbReference type="RefSeq" id="WP_073235098.1">
    <property type="nucleotide sequence ID" value="NZ_FQUQ01000005.1"/>
</dbReference>
<dbReference type="GO" id="GO:0044208">
    <property type="term" value="P:'de novo' AMP biosynthetic process"/>
    <property type="evidence" value="ECO:0007669"/>
    <property type="project" value="UniProtKB-UniRule"/>
</dbReference>
<dbReference type="GO" id="GO:0004019">
    <property type="term" value="F:adenylosuccinate synthase activity"/>
    <property type="evidence" value="ECO:0007669"/>
    <property type="project" value="UniProtKB-UniRule"/>
</dbReference>
<dbReference type="Gene3D" id="1.10.300.10">
    <property type="entry name" value="Adenylosuccinate Synthetase, subunit A, domain 2"/>
    <property type="match status" value="1"/>
</dbReference>
<dbReference type="InterPro" id="IPR042109">
    <property type="entry name" value="Adenylosuccinate_synth_dom1"/>
</dbReference>
<dbReference type="STRING" id="288992.SAMN04488522_105416"/>
<accession>A0A1M5JLK4</accession>
<evidence type="ECO:0000256" key="6">
    <source>
        <dbReference type="ARBA" id="ARBA00023134"/>
    </source>
</evidence>
<dbReference type="UniPathway" id="UPA00075">
    <property type="reaction ID" value="UER00335"/>
</dbReference>
<comment type="cofactor">
    <cofactor evidence="7">
        <name>Mg(2+)</name>
        <dbReference type="ChEBI" id="CHEBI:18420"/>
    </cofactor>
    <text evidence="7">Binds 1 Mg(2+) ion per subunit.</text>
</comment>
<feature type="binding site" description="in other chain" evidence="7">
    <location>
        <position position="247"/>
    </location>
    <ligand>
        <name>IMP</name>
        <dbReference type="ChEBI" id="CHEBI:58053"/>
        <note>ligand shared between dimeric partners</note>
    </ligand>
</feature>
<dbReference type="GO" id="GO:0005737">
    <property type="term" value="C:cytoplasm"/>
    <property type="evidence" value="ECO:0007669"/>
    <property type="project" value="UniProtKB-SubCell"/>
</dbReference>
<evidence type="ECO:0000256" key="4">
    <source>
        <dbReference type="ARBA" id="ARBA00022755"/>
    </source>
</evidence>
<keyword evidence="2 7" id="KW-0479">Metal-binding</keyword>
<keyword evidence="4 7" id="KW-0658">Purine biosynthesis</keyword>
<feature type="binding site" description="in other chain" evidence="7">
    <location>
        <position position="232"/>
    </location>
    <ligand>
        <name>IMP</name>
        <dbReference type="ChEBI" id="CHEBI:58053"/>
        <note>ligand shared between dimeric partners</note>
    </ligand>
</feature>
<evidence type="ECO:0000256" key="1">
    <source>
        <dbReference type="ARBA" id="ARBA00022598"/>
    </source>
</evidence>
<keyword evidence="1 7" id="KW-0436">Ligase</keyword>
<dbReference type="Gene3D" id="3.40.440.10">
    <property type="entry name" value="Adenylosuccinate Synthetase, subunit A, domain 1"/>
    <property type="match status" value="1"/>
</dbReference>
<protein>
    <recommendedName>
        <fullName evidence="7">Adenylosuccinate synthetase</fullName>
        <shortName evidence="7">AMPSase</shortName>
        <shortName evidence="7">AdSS</shortName>
        <ecNumber evidence="7">6.3.4.4</ecNumber>
    </recommendedName>
    <alternativeName>
        <fullName evidence="7">IMP--aspartate ligase</fullName>
    </alternativeName>
</protein>
<proteinExistence type="inferred from homology"/>
<keyword evidence="6 7" id="KW-0342">GTP-binding</keyword>
<feature type="binding site" evidence="7">
    <location>
        <begin position="14"/>
        <end position="20"/>
    </location>
    <ligand>
        <name>GTP</name>
        <dbReference type="ChEBI" id="CHEBI:37565"/>
    </ligand>
</feature>
<dbReference type="InterPro" id="IPR042110">
    <property type="entry name" value="Adenylosuccinate_synth_dom2"/>
</dbReference>
<dbReference type="GO" id="GO:0000287">
    <property type="term" value="F:magnesium ion binding"/>
    <property type="evidence" value="ECO:0007669"/>
    <property type="project" value="UniProtKB-UniRule"/>
</dbReference>
<evidence type="ECO:0000256" key="7">
    <source>
        <dbReference type="HAMAP-Rule" id="MF_00011"/>
    </source>
</evidence>
<comment type="subunit">
    <text evidence="7">Homodimer.</text>
</comment>
<evidence type="ECO:0000313" key="9">
    <source>
        <dbReference type="Proteomes" id="UP000184287"/>
    </source>
</evidence>
<comment type="subcellular location">
    <subcellularLocation>
        <location evidence="7">Cytoplasm</location>
    </subcellularLocation>
</comment>
<evidence type="ECO:0000256" key="3">
    <source>
        <dbReference type="ARBA" id="ARBA00022741"/>
    </source>
</evidence>
<feature type="binding site" evidence="7">
    <location>
        <position position="15"/>
    </location>
    <ligand>
        <name>Mg(2+)</name>
        <dbReference type="ChEBI" id="CHEBI:18420"/>
    </ligand>
</feature>
<dbReference type="Proteomes" id="UP000184287">
    <property type="component" value="Unassembled WGS sequence"/>
</dbReference>
<evidence type="ECO:0000256" key="2">
    <source>
        <dbReference type="ARBA" id="ARBA00022723"/>
    </source>
</evidence>
<dbReference type="PANTHER" id="PTHR11846:SF0">
    <property type="entry name" value="ADENYLOSUCCINATE SYNTHETASE"/>
    <property type="match status" value="1"/>
</dbReference>
<feature type="binding site" evidence="7">
    <location>
        <position position="44"/>
    </location>
    <ligand>
        <name>Mg(2+)</name>
        <dbReference type="ChEBI" id="CHEBI:18420"/>
    </ligand>
</feature>
<dbReference type="SMART" id="SM00788">
    <property type="entry name" value="Adenylsucc_synt"/>
    <property type="match status" value="1"/>
</dbReference>
<keyword evidence="7" id="KW-0963">Cytoplasm</keyword>
<name>A0A1M5JLK4_9SPHI</name>
<evidence type="ECO:0000313" key="8">
    <source>
        <dbReference type="EMBL" id="SHG41454.1"/>
    </source>
</evidence>
<dbReference type="EC" id="6.3.4.4" evidence="7"/>
<dbReference type="Gene3D" id="3.90.170.10">
    <property type="entry name" value="Adenylosuccinate Synthetase, subunit A, domain 3"/>
    <property type="match status" value="1"/>
</dbReference>
<dbReference type="GO" id="GO:0046040">
    <property type="term" value="P:IMP metabolic process"/>
    <property type="evidence" value="ECO:0007669"/>
    <property type="project" value="TreeGrafter"/>
</dbReference>
<dbReference type="OrthoDB" id="3959406at2"/>
<dbReference type="GO" id="GO:0005525">
    <property type="term" value="F:GTP binding"/>
    <property type="evidence" value="ECO:0007669"/>
    <property type="project" value="UniProtKB-UniRule"/>
</dbReference>
<feature type="active site" description="Proton acceptor" evidence="7">
    <location>
        <position position="15"/>
    </location>
</feature>
<gene>
    <name evidence="7" type="primary">purA</name>
    <name evidence="8" type="ORF">SAMN04488522_105416</name>
</gene>
<feature type="binding site" evidence="7">
    <location>
        <begin position="44"/>
        <end position="46"/>
    </location>
    <ligand>
        <name>GTP</name>
        <dbReference type="ChEBI" id="CHEBI:37565"/>
    </ligand>
</feature>
<comment type="caution">
    <text evidence="7">Lacks conserved residue(s) required for the propagation of feature annotation.</text>
</comment>
<keyword evidence="9" id="KW-1185">Reference proteome</keyword>
<dbReference type="SUPFAM" id="SSF52540">
    <property type="entry name" value="P-loop containing nucleoside triphosphate hydrolases"/>
    <property type="match status" value="1"/>
</dbReference>
<keyword evidence="3 7" id="KW-0547">Nucleotide-binding</keyword>
<dbReference type="AlphaFoldDB" id="A0A1M5JLK4"/>
<reference evidence="9" key="1">
    <citation type="submission" date="2016-11" db="EMBL/GenBank/DDBJ databases">
        <authorList>
            <person name="Varghese N."/>
            <person name="Submissions S."/>
        </authorList>
    </citation>
    <scope>NUCLEOTIDE SEQUENCE [LARGE SCALE GENOMIC DNA]</scope>
    <source>
        <strain evidence="9">DSM 16990</strain>
    </source>
</reference>
<feature type="active site" description="Proton donor" evidence="7">
    <location>
        <position position="45"/>
    </location>
</feature>
<comment type="function">
    <text evidence="7">Plays an important role in the de novo pathway of purine nucleotide biosynthesis. Catalyzes the first committed step in the biosynthesis of AMP from IMP.</text>
</comment>
<dbReference type="InterPro" id="IPR027417">
    <property type="entry name" value="P-loop_NTPase"/>
</dbReference>
<dbReference type="InterPro" id="IPR001114">
    <property type="entry name" value="Adenylosuccinate_synthetase"/>
</dbReference>
<dbReference type="EMBL" id="FQUQ01000005">
    <property type="protein sequence ID" value="SHG41454.1"/>
    <property type="molecule type" value="Genomic_DNA"/>
</dbReference>
<feature type="binding site" description="in other chain" evidence="7">
    <location>
        <begin position="15"/>
        <end position="18"/>
    </location>
    <ligand>
        <name>IMP</name>
        <dbReference type="ChEBI" id="CHEBI:58053"/>
        <note>ligand shared between dimeric partners</note>
    </ligand>
</feature>
<sequence length="389" mass="43238">MKRPANIVIGLGYGDEGKGLSTDYLCAQSENPLVIRFNGGQQAGHTVCTADGKRHVFSSFGAGTLRGAGTYWSAYCTLSVPALLNEYQALLKINIKPQLYIDPTCALTTHYDVLYNRLQEQYRGNARHGSCGAGFGTTLQRQEEGPRLSAAHMLAPHKVLAKLESIREYYRLRAEAELGMDFSAFEHDKEDERFTGFLEEFRDLSDQAFYLRTAAEIFADPQWDQYVFEGAQGVLLDMDFGSFPHVTRSNTTSKNALELINSHPDAISSTSIYYVSRVYHTRHGEGPFVKHGEALILKNNEQETNVFNDHQGDFRTGPLDLDLVNYALVSDGSISKGIEKNLVLTCADQVEESNLPLIVNGVLRKGTVNQIPGLLGEEFNGVRISRSHF</sequence>
<feature type="binding site" evidence="7">
    <location>
        <begin position="346"/>
        <end position="348"/>
    </location>
    <ligand>
        <name>GTP</name>
        <dbReference type="ChEBI" id="CHEBI:37565"/>
    </ligand>
</feature>
<keyword evidence="5 7" id="KW-0460">Magnesium</keyword>
<comment type="similarity">
    <text evidence="7">Belongs to the adenylosuccinate synthetase family.</text>
</comment>
<dbReference type="InterPro" id="IPR042111">
    <property type="entry name" value="Adenylosuccinate_synth_dom3"/>
</dbReference>
<evidence type="ECO:0000256" key="5">
    <source>
        <dbReference type="ARBA" id="ARBA00022842"/>
    </source>
</evidence>
<comment type="catalytic activity">
    <reaction evidence="7">
        <text>IMP + L-aspartate + GTP = N(6)-(1,2-dicarboxyethyl)-AMP + GDP + phosphate + 2 H(+)</text>
        <dbReference type="Rhea" id="RHEA:15753"/>
        <dbReference type="ChEBI" id="CHEBI:15378"/>
        <dbReference type="ChEBI" id="CHEBI:29991"/>
        <dbReference type="ChEBI" id="CHEBI:37565"/>
        <dbReference type="ChEBI" id="CHEBI:43474"/>
        <dbReference type="ChEBI" id="CHEBI:57567"/>
        <dbReference type="ChEBI" id="CHEBI:58053"/>
        <dbReference type="ChEBI" id="CHEBI:58189"/>
        <dbReference type="EC" id="6.3.4.4"/>
    </reaction>
</comment>
<organism evidence="8 9">
    <name type="scientific">Pedobacter caeni</name>
    <dbReference type="NCBI Taxonomy" id="288992"/>
    <lineage>
        <taxon>Bacteria</taxon>
        <taxon>Pseudomonadati</taxon>
        <taxon>Bacteroidota</taxon>
        <taxon>Sphingobacteriia</taxon>
        <taxon>Sphingobacteriales</taxon>
        <taxon>Sphingobacteriaceae</taxon>
        <taxon>Pedobacter</taxon>
    </lineage>
</organism>
<dbReference type="Pfam" id="PF00709">
    <property type="entry name" value="Adenylsucc_synt"/>
    <property type="match status" value="1"/>
</dbReference>
<comment type="pathway">
    <text evidence="7">Purine metabolism; AMP biosynthesis via de novo pathway; AMP from IMP: step 1/2.</text>
</comment>
<dbReference type="PANTHER" id="PTHR11846">
    <property type="entry name" value="ADENYLOSUCCINATE SYNTHETASE"/>
    <property type="match status" value="1"/>
</dbReference>
<dbReference type="HAMAP" id="MF_00011">
    <property type="entry name" value="Adenylosucc_synth"/>
    <property type="match status" value="1"/>
</dbReference>